<dbReference type="GO" id="GO:0016176">
    <property type="term" value="F:superoxide-generating NADPH oxidase activator activity"/>
    <property type="evidence" value="ECO:0007669"/>
    <property type="project" value="TreeGrafter"/>
</dbReference>
<name>A0A2B4RNM2_STYPI</name>
<proteinExistence type="predicted"/>
<dbReference type="Proteomes" id="UP000225706">
    <property type="component" value="Unassembled WGS sequence"/>
</dbReference>
<dbReference type="GO" id="GO:0042554">
    <property type="term" value="P:superoxide anion generation"/>
    <property type="evidence" value="ECO:0007669"/>
    <property type="project" value="TreeGrafter"/>
</dbReference>
<dbReference type="EMBL" id="LSMT01000413">
    <property type="protein sequence ID" value="PFX18403.1"/>
    <property type="molecule type" value="Genomic_DNA"/>
</dbReference>
<dbReference type="STRING" id="50429.A0A2B4RNM2"/>
<organism evidence="2 3">
    <name type="scientific">Stylophora pistillata</name>
    <name type="common">Smooth cauliflower coral</name>
    <dbReference type="NCBI Taxonomy" id="50429"/>
    <lineage>
        <taxon>Eukaryota</taxon>
        <taxon>Metazoa</taxon>
        <taxon>Cnidaria</taxon>
        <taxon>Anthozoa</taxon>
        <taxon>Hexacorallia</taxon>
        <taxon>Scleractinia</taxon>
        <taxon>Astrocoeniina</taxon>
        <taxon>Pocilloporidae</taxon>
        <taxon>Stylophora</taxon>
    </lineage>
</organism>
<keyword evidence="3" id="KW-1185">Reference proteome</keyword>
<evidence type="ECO:0000313" key="2">
    <source>
        <dbReference type="EMBL" id="PFX18403.1"/>
    </source>
</evidence>
<reference evidence="3" key="1">
    <citation type="journal article" date="2017" name="bioRxiv">
        <title>Comparative analysis of the genomes of Stylophora pistillata and Acropora digitifera provides evidence for extensive differences between species of corals.</title>
        <authorList>
            <person name="Voolstra C.R."/>
            <person name="Li Y."/>
            <person name="Liew Y.J."/>
            <person name="Baumgarten S."/>
            <person name="Zoccola D."/>
            <person name="Flot J.-F."/>
            <person name="Tambutte S."/>
            <person name="Allemand D."/>
            <person name="Aranda M."/>
        </authorList>
    </citation>
    <scope>NUCLEOTIDE SEQUENCE [LARGE SCALE GENOMIC DNA]</scope>
</reference>
<feature type="region of interest" description="Disordered" evidence="1">
    <location>
        <begin position="205"/>
        <end position="344"/>
    </location>
</feature>
<dbReference type="OrthoDB" id="5983286at2759"/>
<dbReference type="InterPro" id="IPR011990">
    <property type="entry name" value="TPR-like_helical_dom_sf"/>
</dbReference>
<dbReference type="Gene3D" id="1.25.40.10">
    <property type="entry name" value="Tetratricopeptide repeat domain"/>
    <property type="match status" value="1"/>
</dbReference>
<dbReference type="AlphaFoldDB" id="A0A2B4RNM2"/>
<comment type="caution">
    <text evidence="2">The sequence shown here is derived from an EMBL/GenBank/DDBJ whole genome shotgun (WGS) entry which is preliminary data.</text>
</comment>
<evidence type="ECO:0000256" key="1">
    <source>
        <dbReference type="SAM" id="MobiDB-lite"/>
    </source>
</evidence>
<evidence type="ECO:0000313" key="3">
    <source>
        <dbReference type="Proteomes" id="UP000225706"/>
    </source>
</evidence>
<dbReference type="InterPro" id="IPR051864">
    <property type="entry name" value="NCF2_NOXA1"/>
</dbReference>
<dbReference type="SUPFAM" id="SSF48452">
    <property type="entry name" value="TPR-like"/>
    <property type="match status" value="1"/>
</dbReference>
<dbReference type="PANTHER" id="PTHR15175">
    <property type="entry name" value="NEUTROPHIL CYTOSOLIC FACTOR 2, NEUTROPHIL NADPH OXIDASE FACTOR 2"/>
    <property type="match status" value="1"/>
</dbReference>
<feature type="compositionally biased region" description="Basic residues" evidence="1">
    <location>
        <begin position="252"/>
        <end position="262"/>
    </location>
</feature>
<sequence>MEDMSMVQTLMIWKDGVTFMEEGNFQDALMNFMALEGRTDSSQHLITSGRNLFNIGQTYVALGRMDMAAKAPSCINGHDIKVFDAIIQTFVRNEKALTSYDNAYFYLRGNRLINYQQLGLKAKLYLCEILTNRAIARSRLGDFQEAKNDFLMALQSKVEPRHGVIDDHLLCWQSGQNVEPMKMPSNAVFQPQKRHIDAISEKRDFLGQSKTQPPSPGLLKDVENEQSPEQQIPAAGRVASGRHALLNDLRKKETRRSLKKVSSRIEPPRKPLPGLPDRPESPRRPPPSPRASHTPRFLAESRSPLPHKRPVIQAENRRAQSAFEMKPPSKPLPPAPKSKSPLPTRKISMPAQFKQERDVTVKFQLVLTRSVKVDQSASAQDLLRAAANTFKMSEDSFALWYTKDNQLSSLQEQNVKELLQSPTEQTVFCYENKPE</sequence>
<gene>
    <name evidence="2" type="primary">NCF2</name>
    <name evidence="2" type="ORF">AWC38_SpisGene17239</name>
</gene>
<accession>A0A2B4RNM2</accession>
<protein>
    <submittedName>
        <fullName evidence="2">Neutrophil cytosol factor 2</fullName>
    </submittedName>
</protein>
<dbReference type="PANTHER" id="PTHR15175:SF0">
    <property type="entry name" value="SH3 DOMAIN-CONTAINING PROTEIN C23A1.17"/>
    <property type="match status" value="1"/>
</dbReference>